<dbReference type="InterPro" id="IPR050709">
    <property type="entry name" value="Biotin_Carboxyl_Carrier/Decarb"/>
</dbReference>
<keyword evidence="4 8" id="KW-0276">Fatty acid metabolism</keyword>
<keyword evidence="11" id="KW-1185">Reference proteome</keyword>
<evidence type="ECO:0000256" key="4">
    <source>
        <dbReference type="ARBA" id="ARBA00022832"/>
    </source>
</evidence>
<dbReference type="InterPro" id="IPR011053">
    <property type="entry name" value="Single_hybrid_motif"/>
</dbReference>
<reference evidence="10 11" key="1">
    <citation type="submission" date="2019-10" db="EMBL/GenBank/DDBJ databases">
        <authorList>
            <person name="Karimi E."/>
        </authorList>
    </citation>
    <scope>NUCLEOTIDE SEQUENCE [LARGE SCALE GENOMIC DNA]</scope>
    <source>
        <strain evidence="10">Exiguobacterium sp. 9Y</strain>
    </source>
</reference>
<dbReference type="InterPro" id="IPR001249">
    <property type="entry name" value="AcCoA_biotinCC"/>
</dbReference>
<name>A0A653I3D6_9BACL</name>
<dbReference type="InterPro" id="IPR000089">
    <property type="entry name" value="Biotin_lipoyl"/>
</dbReference>
<gene>
    <name evidence="10" type="primary">accB</name>
    <name evidence="10" type="ORF">EXIGUO9Y_100084</name>
</gene>
<evidence type="ECO:0000256" key="7">
    <source>
        <dbReference type="ARBA" id="ARBA00023267"/>
    </source>
</evidence>
<accession>A0A653I3D6</accession>
<proteinExistence type="predicted"/>
<dbReference type="PANTHER" id="PTHR45266">
    <property type="entry name" value="OXALOACETATE DECARBOXYLASE ALPHA CHAIN"/>
    <property type="match status" value="1"/>
</dbReference>
<dbReference type="RefSeq" id="WP_029333066.1">
    <property type="nucleotide sequence ID" value="NZ_LR732308.1"/>
</dbReference>
<dbReference type="PROSITE" id="PS00188">
    <property type="entry name" value="BIOTIN"/>
    <property type="match status" value="1"/>
</dbReference>
<keyword evidence="5 8" id="KW-0443">Lipid metabolism</keyword>
<protein>
    <recommendedName>
        <fullName evidence="2 8">Biotin carboxyl carrier protein of acetyl-CoA carboxylase</fullName>
    </recommendedName>
</protein>
<evidence type="ECO:0000256" key="8">
    <source>
        <dbReference type="RuleBase" id="RU364072"/>
    </source>
</evidence>
<dbReference type="PANTHER" id="PTHR45266:SF3">
    <property type="entry name" value="OXALOACETATE DECARBOXYLASE ALPHA CHAIN"/>
    <property type="match status" value="1"/>
</dbReference>
<evidence type="ECO:0000313" key="11">
    <source>
        <dbReference type="Proteomes" id="UP000439752"/>
    </source>
</evidence>
<dbReference type="UniPathway" id="UPA00094"/>
<comment type="function">
    <text evidence="8">This protein is a component of the acetyl coenzyme A carboxylase complex; first, biotin carboxylase catalyzes the carboxylation of the carrier protein and then the transcarboxylase transfers the carboxyl group to form malonyl-CoA.</text>
</comment>
<evidence type="ECO:0000256" key="5">
    <source>
        <dbReference type="ARBA" id="ARBA00023098"/>
    </source>
</evidence>
<dbReference type="AlphaFoldDB" id="A0A653I3D6"/>
<dbReference type="Gene3D" id="2.40.50.100">
    <property type="match status" value="1"/>
</dbReference>
<dbReference type="GO" id="GO:0003989">
    <property type="term" value="F:acetyl-CoA carboxylase activity"/>
    <property type="evidence" value="ECO:0007669"/>
    <property type="project" value="InterPro"/>
</dbReference>
<dbReference type="CDD" id="cd06850">
    <property type="entry name" value="biotinyl_domain"/>
    <property type="match status" value="1"/>
</dbReference>
<comment type="pathway">
    <text evidence="1 8">Lipid metabolism; fatty acid biosynthesis.</text>
</comment>
<dbReference type="EMBL" id="CABWKQ010000002">
    <property type="protein sequence ID" value="VWX33163.1"/>
    <property type="molecule type" value="Genomic_DNA"/>
</dbReference>
<dbReference type="Pfam" id="PF00364">
    <property type="entry name" value="Biotin_lipoyl"/>
    <property type="match status" value="1"/>
</dbReference>
<keyword evidence="6 8" id="KW-0275">Fatty acid biosynthesis</keyword>
<keyword evidence="3 8" id="KW-0444">Lipid biosynthesis</keyword>
<dbReference type="PROSITE" id="PS50968">
    <property type="entry name" value="BIOTINYL_LIPOYL"/>
    <property type="match status" value="1"/>
</dbReference>
<evidence type="ECO:0000313" key="10">
    <source>
        <dbReference type="EMBL" id="VWX33163.1"/>
    </source>
</evidence>
<organism evidence="10 11">
    <name type="scientific">Exiguobacterium oxidotolerans</name>
    <dbReference type="NCBI Taxonomy" id="223958"/>
    <lineage>
        <taxon>Bacteria</taxon>
        <taxon>Bacillati</taxon>
        <taxon>Bacillota</taxon>
        <taxon>Bacilli</taxon>
        <taxon>Bacillales</taxon>
        <taxon>Bacillales Family XII. Incertae Sedis</taxon>
        <taxon>Exiguobacterium</taxon>
    </lineage>
</organism>
<evidence type="ECO:0000256" key="6">
    <source>
        <dbReference type="ARBA" id="ARBA00023160"/>
    </source>
</evidence>
<dbReference type="GO" id="GO:0006633">
    <property type="term" value="P:fatty acid biosynthetic process"/>
    <property type="evidence" value="ECO:0007669"/>
    <property type="project" value="UniProtKB-UniPathway"/>
</dbReference>
<sequence>MKIDQLKQVLEMLDQSNVNELSLETDTYKLKLKKQGDGVVVSQHDAVAAAPVQQKVVETAQKPVVVPEVMEEKDDTVTINALMVGTFYSRANPEKPAFVKVGDQIEVGQVVCILEAMKLFNNLNSEIAGTVVEILVADGDLVEFGQPLFRIRP</sequence>
<dbReference type="SUPFAM" id="SSF51230">
    <property type="entry name" value="Single hybrid motif"/>
    <property type="match status" value="1"/>
</dbReference>
<evidence type="ECO:0000256" key="3">
    <source>
        <dbReference type="ARBA" id="ARBA00022516"/>
    </source>
</evidence>
<dbReference type="GO" id="GO:0009317">
    <property type="term" value="C:acetyl-CoA carboxylase complex"/>
    <property type="evidence" value="ECO:0007669"/>
    <property type="project" value="InterPro"/>
</dbReference>
<evidence type="ECO:0000256" key="2">
    <source>
        <dbReference type="ARBA" id="ARBA00017562"/>
    </source>
</evidence>
<dbReference type="InterPro" id="IPR001882">
    <property type="entry name" value="Biotin_BS"/>
</dbReference>
<evidence type="ECO:0000259" key="9">
    <source>
        <dbReference type="PROSITE" id="PS50968"/>
    </source>
</evidence>
<dbReference type="NCBIfam" id="TIGR00531">
    <property type="entry name" value="BCCP"/>
    <property type="match status" value="1"/>
</dbReference>
<feature type="domain" description="Lipoyl-binding" evidence="9">
    <location>
        <begin position="76"/>
        <end position="152"/>
    </location>
</feature>
<dbReference type="PRINTS" id="PR01071">
    <property type="entry name" value="ACOABIOTINCC"/>
</dbReference>
<keyword evidence="7 8" id="KW-0092">Biotin</keyword>
<dbReference type="Proteomes" id="UP000439752">
    <property type="component" value="Unassembled WGS sequence"/>
</dbReference>
<evidence type="ECO:0000256" key="1">
    <source>
        <dbReference type="ARBA" id="ARBA00005194"/>
    </source>
</evidence>